<dbReference type="PANTHER" id="PTHR43731:SF14">
    <property type="entry name" value="PRESENILIN-ASSOCIATED RHOMBOID-LIKE PROTEIN, MITOCHONDRIAL"/>
    <property type="match status" value="1"/>
</dbReference>
<evidence type="ECO:0000256" key="3">
    <source>
        <dbReference type="ARBA" id="ARBA00022692"/>
    </source>
</evidence>
<evidence type="ECO:0000256" key="2">
    <source>
        <dbReference type="ARBA" id="ARBA00009045"/>
    </source>
</evidence>
<keyword evidence="4" id="KW-0378">Hydrolase</keyword>
<feature type="transmembrane region" description="Helical" evidence="8">
    <location>
        <begin position="314"/>
        <end position="338"/>
    </location>
</feature>
<evidence type="ECO:0000313" key="11">
    <source>
        <dbReference type="Proteomes" id="UP000008178"/>
    </source>
</evidence>
<organism evidence="10 11">
    <name type="scientific">Roseburia hominis (strain DSM 16839 / JCM 17582 / NCIMB 14029 / A2-183)</name>
    <dbReference type="NCBI Taxonomy" id="585394"/>
    <lineage>
        <taxon>Bacteria</taxon>
        <taxon>Bacillati</taxon>
        <taxon>Bacillota</taxon>
        <taxon>Clostridia</taxon>
        <taxon>Lachnospirales</taxon>
        <taxon>Lachnospiraceae</taxon>
        <taxon>Roseburia</taxon>
    </lineage>
</organism>
<evidence type="ECO:0000256" key="8">
    <source>
        <dbReference type="SAM" id="Phobius"/>
    </source>
</evidence>
<keyword evidence="5 8" id="KW-1133">Transmembrane helix</keyword>
<feature type="transmembrane region" description="Helical" evidence="8">
    <location>
        <begin position="345"/>
        <end position="363"/>
    </location>
</feature>
<feature type="domain" description="Peptidase S54 rhomboid" evidence="9">
    <location>
        <begin position="248"/>
        <end position="388"/>
    </location>
</feature>
<evidence type="ECO:0000259" key="9">
    <source>
        <dbReference type="Pfam" id="PF01694"/>
    </source>
</evidence>
<dbReference type="EMBL" id="CP003040">
    <property type="protein sequence ID" value="AEN98255.1"/>
    <property type="molecule type" value="Genomic_DNA"/>
</dbReference>
<reference evidence="10 11" key="1">
    <citation type="journal article" date="2015" name="Genome Announc.">
        <title>Complete genome sequence of the human gut symbiont Roseburia hominis.</title>
        <authorList>
            <person name="Travis A.J."/>
            <person name="Kelly D."/>
            <person name="Flint H.J."/>
            <person name="Aminov R.I."/>
        </authorList>
    </citation>
    <scope>NUCLEOTIDE SEQUENCE [LARGE SCALE GENOMIC DNA]</scope>
    <source>
        <strain evidence="11">DSM 16839 / JCM 17582 / NCIMB 14029 / A2-183</strain>
    </source>
</reference>
<dbReference type="SUPFAM" id="SSF144091">
    <property type="entry name" value="Rhomboid-like"/>
    <property type="match status" value="1"/>
</dbReference>
<evidence type="ECO:0000256" key="5">
    <source>
        <dbReference type="ARBA" id="ARBA00022989"/>
    </source>
</evidence>
<feature type="transmembrane region" description="Helical" evidence="8">
    <location>
        <begin position="287"/>
        <end position="308"/>
    </location>
</feature>
<keyword evidence="11" id="KW-1185">Reference proteome</keyword>
<evidence type="ECO:0000256" key="4">
    <source>
        <dbReference type="ARBA" id="ARBA00022801"/>
    </source>
</evidence>
<protein>
    <submittedName>
        <fullName evidence="10">Rhomboid family protein</fullName>
    </submittedName>
</protein>
<keyword evidence="3 8" id="KW-0812">Transmembrane</keyword>
<dbReference type="InterPro" id="IPR050925">
    <property type="entry name" value="Rhomboid_protease_S54"/>
</dbReference>
<dbReference type="GO" id="GO:0004252">
    <property type="term" value="F:serine-type endopeptidase activity"/>
    <property type="evidence" value="ECO:0007669"/>
    <property type="project" value="InterPro"/>
</dbReference>
<feature type="transmembrane region" description="Helical" evidence="8">
    <location>
        <begin position="203"/>
        <end position="221"/>
    </location>
</feature>
<dbReference type="RefSeq" id="WP_014081176.1">
    <property type="nucleotide sequence ID" value="NC_015977.1"/>
</dbReference>
<gene>
    <name evidence="10" type="ordered locus">RHOM_15745</name>
</gene>
<dbReference type="Gene3D" id="1.20.1540.10">
    <property type="entry name" value="Rhomboid-like"/>
    <property type="match status" value="1"/>
</dbReference>
<dbReference type="InterPro" id="IPR035952">
    <property type="entry name" value="Rhomboid-like_sf"/>
</dbReference>
<dbReference type="HOGENOM" id="CLU_796661_0_0_9"/>
<dbReference type="KEGG" id="rho:RHOM_15745"/>
<dbReference type="Proteomes" id="UP000008178">
    <property type="component" value="Chromosome"/>
</dbReference>
<dbReference type="InterPro" id="IPR022764">
    <property type="entry name" value="Peptidase_S54_rhomboid_dom"/>
</dbReference>
<evidence type="ECO:0000256" key="7">
    <source>
        <dbReference type="SAM" id="MobiDB-lite"/>
    </source>
</evidence>
<dbReference type="Pfam" id="PF01694">
    <property type="entry name" value="Rhomboid"/>
    <property type="match status" value="1"/>
</dbReference>
<dbReference type="STRING" id="585394.RHOM_15745"/>
<sequence>MENAAVANVLRGEGYRYCHTNLAEAGIYYKYYQEGFHIVMAVDLSGGNRFSVQQYRSMEEHAMDLFYHPQGRLGDFPDGFPVYHVEMLTLLIGGDSEVERKLCAECRNVWVYQPQSGRLLIYENQPGDFFGLRGALEQGAGTGGAGETSRQGTGAGGWAETSRQGAGACGWAETSWQDTGTAYASAQNTAKNRLGILWKNIRAEYVTIALVTVNVITYLVLEWLGDTTNGFFMAEHGAMYPDFIRINHEWWRIISAGFLHFGAVHLVNNMVILYCMGSRLERVTGHLKYFLIYLVSLIGAGLLSYGMMLRTGDYAVSAGASGAIFGVIGGFLWIVILHRGRFEQITTRGIMMMIVLTIYYGFSSAGIDNWGHIGGLLAGFAATVILYHRNRQKY</sequence>
<comment type="similarity">
    <text evidence="2">Belongs to the peptidase S54 family.</text>
</comment>
<dbReference type="GO" id="GO:0016020">
    <property type="term" value="C:membrane"/>
    <property type="evidence" value="ECO:0007669"/>
    <property type="project" value="UniProtKB-SubCell"/>
</dbReference>
<feature type="region of interest" description="Disordered" evidence="7">
    <location>
        <begin position="140"/>
        <end position="163"/>
    </location>
</feature>
<feature type="transmembrane region" description="Helical" evidence="8">
    <location>
        <begin position="369"/>
        <end position="387"/>
    </location>
</feature>
<evidence type="ECO:0000313" key="10">
    <source>
        <dbReference type="EMBL" id="AEN98255.1"/>
    </source>
</evidence>
<evidence type="ECO:0000256" key="6">
    <source>
        <dbReference type="ARBA" id="ARBA00023136"/>
    </source>
</evidence>
<evidence type="ECO:0000256" key="1">
    <source>
        <dbReference type="ARBA" id="ARBA00004141"/>
    </source>
</evidence>
<accession>G2T5U7</accession>
<dbReference type="AlphaFoldDB" id="G2T5U7"/>
<proteinExistence type="inferred from homology"/>
<dbReference type="GeneID" id="93725076"/>
<dbReference type="BioCyc" id="RHOM585394:G1H02-3126-MONOMER"/>
<name>G2T5U7_ROSHA</name>
<dbReference type="eggNOG" id="COG0705">
    <property type="taxonomic scope" value="Bacteria"/>
</dbReference>
<dbReference type="PANTHER" id="PTHR43731">
    <property type="entry name" value="RHOMBOID PROTEASE"/>
    <property type="match status" value="1"/>
</dbReference>
<keyword evidence="6 8" id="KW-0472">Membrane</keyword>
<feature type="transmembrane region" description="Helical" evidence="8">
    <location>
        <begin position="250"/>
        <end position="275"/>
    </location>
</feature>
<comment type="subcellular location">
    <subcellularLocation>
        <location evidence="1">Membrane</location>
        <topology evidence="1">Multi-pass membrane protein</topology>
    </subcellularLocation>
</comment>